<evidence type="ECO:0000256" key="1">
    <source>
        <dbReference type="SAM" id="MobiDB-lite"/>
    </source>
</evidence>
<dbReference type="AlphaFoldDB" id="A0A645FFT1"/>
<name>A0A645FFT1_9ZZZZ</name>
<accession>A0A645FFT1</accession>
<evidence type="ECO:0000313" key="2">
    <source>
        <dbReference type="EMBL" id="MPN12209.1"/>
    </source>
</evidence>
<comment type="caution">
    <text evidence="2">The sequence shown here is derived from an EMBL/GenBank/DDBJ whole genome shotgun (WGS) entry which is preliminary data.</text>
</comment>
<dbReference type="EMBL" id="VSSQ01058501">
    <property type="protein sequence ID" value="MPN12209.1"/>
    <property type="molecule type" value="Genomic_DNA"/>
</dbReference>
<sequence>MGHVQDIEILLEYLNEFVDKKHSFDPTPVSQFFRAQHQLAIEAFFAQQGQVHEFWRASAGSKYPWTPRTRRKRTAPAAKEDTTSNPATSSLQEATE</sequence>
<reference evidence="2" key="1">
    <citation type="submission" date="2019-08" db="EMBL/GenBank/DDBJ databases">
        <authorList>
            <person name="Kucharzyk K."/>
            <person name="Murdoch R.W."/>
            <person name="Higgins S."/>
            <person name="Loffler F."/>
        </authorList>
    </citation>
    <scope>NUCLEOTIDE SEQUENCE</scope>
</reference>
<gene>
    <name evidence="2" type="ORF">SDC9_159521</name>
</gene>
<organism evidence="2">
    <name type="scientific">bioreactor metagenome</name>
    <dbReference type="NCBI Taxonomy" id="1076179"/>
    <lineage>
        <taxon>unclassified sequences</taxon>
        <taxon>metagenomes</taxon>
        <taxon>ecological metagenomes</taxon>
    </lineage>
</organism>
<protein>
    <submittedName>
        <fullName evidence="2">Uncharacterized protein</fullName>
    </submittedName>
</protein>
<feature type="region of interest" description="Disordered" evidence="1">
    <location>
        <begin position="62"/>
        <end position="96"/>
    </location>
</feature>
<feature type="compositionally biased region" description="Polar residues" evidence="1">
    <location>
        <begin position="83"/>
        <end position="96"/>
    </location>
</feature>
<proteinExistence type="predicted"/>